<proteinExistence type="predicted"/>
<dbReference type="InterPro" id="IPR027417">
    <property type="entry name" value="P-loop_NTPase"/>
</dbReference>
<evidence type="ECO:0000256" key="6">
    <source>
        <dbReference type="ARBA" id="ARBA00022833"/>
    </source>
</evidence>
<dbReference type="Gene3D" id="1.20.5.4130">
    <property type="match status" value="1"/>
</dbReference>
<keyword evidence="2" id="KW-0677">Repeat</keyword>
<dbReference type="CDD" id="cd02338">
    <property type="entry name" value="ZZ_PCMF_like"/>
    <property type="match status" value="1"/>
</dbReference>
<evidence type="ECO:0000256" key="2">
    <source>
        <dbReference type="ARBA" id="ARBA00022737"/>
    </source>
</evidence>
<keyword evidence="3" id="KW-0547">Nucleotide-binding</keyword>
<sequence length="1200" mass="136066">MAEALISVVLEQLGTIAISELVKEVELLAGVDEEVESLIGTLTLIQGVLEDAEQKQVTNKAVKFWLDKIKKISYDAEDVLDEWNTRILISKLLQPDVNAPVKEKVRSHLFNFFCCAKPIVIRHAIGVEIRELNEQLEGLAKKKDMFNLTEIRSQRESRQMTSSIVDVSDIYGRRVDKQVIMSKLMGEASHHDSKVPVISIVGTGGFGKTTLAQLILKEEEVINHFEKQIWVCVSDPFDHQEVAKEIIKQATGKVIDSVGWETLHRSLSESIQGKRFVLVLDDVWSLNGEIWKQLKTSFDGGAIGSRIIITTRDETIAERMGSTFIHRLGQLSDGDSWLMFRRIAFWQREDDLENFQGIAVDIAQRCRGVPLSIRVLASLMRLKKTIQDWRNVQASNIWNVQFQEGEEGFLPSILFSYYALPAKLKPCLVYCAILPKDSRIEKKEMVELWMAQGFLGSDGRKDLEIEGGHYFDNLAMRSFFQDFKEDSKGNITSCKMHDLVHDFVQFLSKGETCILFKDEELENVNVRHLTTFASDKPSIYELKKLRTLRSGGYIRNKITCLGLIHQLTSLRVLDLCNSDVEEFPSEVARLLHLRYLDLSNTKLKELPETICNLFNLQTLKLEYCEKLVKLPKGIGKLCSLRHLMIKGTRSLTYLPAELGKLCCLRTLDKFIIGGGDEIEGEGCNIRKLGLLNNLHGKLQISNLGQVANANEAKEANLEKKKTLQSLILSFRTLEAATQQLSMAIYDDVGILEGFVPDTNLEELTVEFYKGTKLPDWILLSHLVKLKLHYLISLLQLPALGKLPFLEILELHTLWSVEHIGEEFYGLSSCGGGGGRDSVQHQIVFPKLKKLEFIGLQNLEEWDLPYQNDTNKIDFFPNLVELEISRCHRLQALPPGLGKLKSLKFLKLSWMDGLKSFLSINDRKGDNVEKEDNGEFVKPPVVLFPALTSLQLEYMREWEEETIPDLSSTASITIMPCLSELKIGYCEMLKVIPLYMLSPVLKDLEINFCPQLTRLPSCLPPLLEKLKFGFCKFLDFMPDDLNHLTKLQTLRIIDCPILAQRFKRTEEISYKIEIEPQSIGCLSALLLLLSLTNPNLLSDVGVHFGISCDNCQMVPIVGKRYKCKDCYNGRARGFDLCEECYTTPSEHTDLVNQHHTQGHTFELIANDEDNPVQVHPDDPSEVVEGGFVVTKSAEIEELNKA</sequence>
<dbReference type="Proteomes" id="UP000230069">
    <property type="component" value="Unassembled WGS sequence"/>
</dbReference>
<protein>
    <recommendedName>
        <fullName evidence="9">ZZ-type domain-containing protein</fullName>
    </recommendedName>
</protein>
<dbReference type="InterPro" id="IPR043145">
    <property type="entry name" value="Znf_ZZ_sf"/>
</dbReference>
<dbReference type="Gene3D" id="1.10.10.10">
    <property type="entry name" value="Winged helix-like DNA-binding domain superfamily/Winged helix DNA-binding domain"/>
    <property type="match status" value="1"/>
</dbReference>
<dbReference type="PROSITE" id="PS50135">
    <property type="entry name" value="ZF_ZZ_2"/>
    <property type="match status" value="1"/>
</dbReference>
<dbReference type="SUPFAM" id="SSF52540">
    <property type="entry name" value="P-loop containing nucleoside triphosphate hydrolases"/>
    <property type="match status" value="1"/>
</dbReference>
<dbReference type="FunFam" id="1.10.10.10:FF:000322">
    <property type="entry name" value="Probable disease resistance protein At1g63360"/>
    <property type="match status" value="1"/>
</dbReference>
<name>A0A2G5CGY4_AQUCA</name>
<dbReference type="GO" id="GO:0006952">
    <property type="term" value="P:defense response"/>
    <property type="evidence" value="ECO:0007669"/>
    <property type="project" value="UniProtKB-KW"/>
</dbReference>
<dbReference type="InterPro" id="IPR055414">
    <property type="entry name" value="LRR_R13L4/SHOC2-like"/>
</dbReference>
<dbReference type="Gene3D" id="3.40.50.300">
    <property type="entry name" value="P-loop containing nucleotide triphosphate hydrolases"/>
    <property type="match status" value="1"/>
</dbReference>
<keyword evidence="1" id="KW-0479">Metal-binding</keyword>
<dbReference type="AlphaFoldDB" id="A0A2G5CGY4"/>
<dbReference type="Gene3D" id="1.10.8.430">
    <property type="entry name" value="Helical domain of apoptotic protease-activating factors"/>
    <property type="match status" value="1"/>
</dbReference>
<dbReference type="PANTHER" id="PTHR36766">
    <property type="entry name" value="PLANT BROAD-SPECTRUM MILDEW RESISTANCE PROTEIN RPW8"/>
    <property type="match status" value="1"/>
</dbReference>
<dbReference type="GO" id="GO:0051707">
    <property type="term" value="P:response to other organism"/>
    <property type="evidence" value="ECO:0007669"/>
    <property type="project" value="UniProtKB-ARBA"/>
</dbReference>
<evidence type="ECO:0000256" key="7">
    <source>
        <dbReference type="ARBA" id="ARBA00022840"/>
    </source>
</evidence>
<dbReference type="InterPro" id="IPR036388">
    <property type="entry name" value="WH-like_DNA-bd_sf"/>
</dbReference>
<evidence type="ECO:0000256" key="8">
    <source>
        <dbReference type="PROSITE-ProRule" id="PRU00228"/>
    </source>
</evidence>
<dbReference type="PANTHER" id="PTHR36766:SF40">
    <property type="entry name" value="DISEASE RESISTANCE PROTEIN RGA3"/>
    <property type="match status" value="1"/>
</dbReference>
<dbReference type="InterPro" id="IPR058922">
    <property type="entry name" value="WHD_DRP"/>
</dbReference>
<keyword evidence="6" id="KW-0862">Zinc</keyword>
<evidence type="ECO:0000313" key="11">
    <source>
        <dbReference type="Proteomes" id="UP000230069"/>
    </source>
</evidence>
<feature type="domain" description="ZZ-type" evidence="9">
    <location>
        <begin position="1102"/>
        <end position="1168"/>
    </location>
</feature>
<dbReference type="Gene3D" id="3.30.60.90">
    <property type="match status" value="1"/>
</dbReference>
<keyword evidence="5" id="KW-0611">Plant defense</keyword>
<dbReference type="PRINTS" id="PR00364">
    <property type="entry name" value="DISEASERSIST"/>
</dbReference>
<evidence type="ECO:0000256" key="4">
    <source>
        <dbReference type="ARBA" id="ARBA00022771"/>
    </source>
</evidence>
<organism evidence="10 11">
    <name type="scientific">Aquilegia coerulea</name>
    <name type="common">Rocky mountain columbine</name>
    <dbReference type="NCBI Taxonomy" id="218851"/>
    <lineage>
        <taxon>Eukaryota</taxon>
        <taxon>Viridiplantae</taxon>
        <taxon>Streptophyta</taxon>
        <taxon>Embryophyta</taxon>
        <taxon>Tracheophyta</taxon>
        <taxon>Spermatophyta</taxon>
        <taxon>Magnoliopsida</taxon>
        <taxon>Ranunculales</taxon>
        <taxon>Ranunculaceae</taxon>
        <taxon>Thalictroideae</taxon>
        <taxon>Aquilegia</taxon>
    </lineage>
</organism>
<dbReference type="InterPro" id="IPR041118">
    <property type="entry name" value="Rx_N"/>
</dbReference>
<dbReference type="STRING" id="218851.A0A2G5CGY4"/>
<dbReference type="InterPro" id="IPR042197">
    <property type="entry name" value="Apaf_helical"/>
</dbReference>
<dbReference type="Pfam" id="PF00569">
    <property type="entry name" value="ZZ"/>
    <property type="match status" value="1"/>
</dbReference>
<accession>A0A2G5CGY4</accession>
<dbReference type="InterPro" id="IPR032675">
    <property type="entry name" value="LRR_dom_sf"/>
</dbReference>
<dbReference type="InParanoid" id="A0A2G5CGY4"/>
<dbReference type="FunFam" id="3.40.50.300:FF:001091">
    <property type="entry name" value="Probable disease resistance protein At1g61300"/>
    <property type="match status" value="1"/>
</dbReference>
<gene>
    <name evidence="10" type="ORF">AQUCO_05500081v1</name>
</gene>
<reference evidence="10 11" key="1">
    <citation type="submission" date="2017-09" db="EMBL/GenBank/DDBJ databases">
        <title>WGS assembly of Aquilegia coerulea Goldsmith.</title>
        <authorList>
            <person name="Hodges S."/>
            <person name="Kramer E."/>
            <person name="Nordborg M."/>
            <person name="Tomkins J."/>
            <person name="Borevitz J."/>
            <person name="Derieg N."/>
            <person name="Yan J."/>
            <person name="Mihaltcheva S."/>
            <person name="Hayes R.D."/>
            <person name="Rokhsar D."/>
        </authorList>
    </citation>
    <scope>NUCLEOTIDE SEQUENCE [LARGE SCALE GENOMIC DNA]</scope>
    <source>
        <strain evidence="11">cv. Goldsmith</strain>
    </source>
</reference>
<dbReference type="SMART" id="SM00291">
    <property type="entry name" value="ZnF_ZZ"/>
    <property type="match status" value="1"/>
</dbReference>
<dbReference type="SUPFAM" id="SSF57850">
    <property type="entry name" value="RING/U-box"/>
    <property type="match status" value="1"/>
</dbReference>
<evidence type="ECO:0000259" key="9">
    <source>
        <dbReference type="PROSITE" id="PS50135"/>
    </source>
</evidence>
<dbReference type="InterPro" id="IPR002182">
    <property type="entry name" value="NB-ARC"/>
</dbReference>
<evidence type="ECO:0000256" key="5">
    <source>
        <dbReference type="ARBA" id="ARBA00022821"/>
    </source>
</evidence>
<dbReference type="Pfam" id="PF23598">
    <property type="entry name" value="LRR_14"/>
    <property type="match status" value="1"/>
</dbReference>
<dbReference type="InterPro" id="IPR038005">
    <property type="entry name" value="RX-like_CC"/>
</dbReference>
<keyword evidence="11" id="KW-1185">Reference proteome</keyword>
<dbReference type="Pfam" id="PF18052">
    <property type="entry name" value="Rx_N"/>
    <property type="match status" value="1"/>
</dbReference>
<keyword evidence="4 8" id="KW-0863">Zinc-finger</keyword>
<dbReference type="CDD" id="cd14798">
    <property type="entry name" value="RX-CC_like"/>
    <property type="match status" value="1"/>
</dbReference>
<evidence type="ECO:0000256" key="1">
    <source>
        <dbReference type="ARBA" id="ARBA00022723"/>
    </source>
</evidence>
<dbReference type="InterPro" id="IPR000433">
    <property type="entry name" value="Znf_ZZ"/>
</dbReference>
<dbReference type="Gene3D" id="3.80.10.10">
    <property type="entry name" value="Ribonuclease Inhibitor"/>
    <property type="match status" value="3"/>
</dbReference>
<dbReference type="SUPFAM" id="SSF52058">
    <property type="entry name" value="L domain-like"/>
    <property type="match status" value="1"/>
</dbReference>
<dbReference type="OrthoDB" id="5279713at2759"/>
<dbReference type="GO" id="GO:0005524">
    <property type="term" value="F:ATP binding"/>
    <property type="evidence" value="ECO:0007669"/>
    <property type="project" value="UniProtKB-KW"/>
</dbReference>
<dbReference type="Pfam" id="PF00931">
    <property type="entry name" value="NB-ARC"/>
    <property type="match status" value="1"/>
</dbReference>
<evidence type="ECO:0000256" key="3">
    <source>
        <dbReference type="ARBA" id="ARBA00022741"/>
    </source>
</evidence>
<dbReference type="Pfam" id="PF23559">
    <property type="entry name" value="WHD_DRP"/>
    <property type="match status" value="1"/>
</dbReference>
<evidence type="ECO:0000313" key="10">
    <source>
        <dbReference type="EMBL" id="PIA30542.1"/>
    </source>
</evidence>
<dbReference type="GO" id="GO:0008270">
    <property type="term" value="F:zinc ion binding"/>
    <property type="evidence" value="ECO:0007669"/>
    <property type="project" value="UniProtKB-KW"/>
</dbReference>
<dbReference type="EMBL" id="KZ305072">
    <property type="protein sequence ID" value="PIA30542.1"/>
    <property type="molecule type" value="Genomic_DNA"/>
</dbReference>
<dbReference type="GO" id="GO:0043531">
    <property type="term" value="F:ADP binding"/>
    <property type="evidence" value="ECO:0007669"/>
    <property type="project" value="InterPro"/>
</dbReference>
<keyword evidence="7" id="KW-0067">ATP-binding</keyword>